<feature type="active site" description="Pros-phosphohistidine intermediate" evidence="8">
    <location>
        <position position="119"/>
    </location>
</feature>
<dbReference type="GO" id="GO:0006241">
    <property type="term" value="P:CTP biosynthetic process"/>
    <property type="evidence" value="ECO:0007669"/>
    <property type="project" value="InterPro"/>
</dbReference>
<evidence type="ECO:0000256" key="10">
    <source>
        <dbReference type="SAM" id="MobiDB-lite"/>
    </source>
</evidence>
<feature type="binding site" evidence="8">
    <location>
        <position position="89"/>
    </location>
    <ligand>
        <name>ATP</name>
        <dbReference type="ChEBI" id="CHEBI:30616"/>
    </ligand>
</feature>
<evidence type="ECO:0000256" key="6">
    <source>
        <dbReference type="ARBA" id="ARBA00022777"/>
    </source>
</evidence>
<dbReference type="NCBIfam" id="NF001908">
    <property type="entry name" value="PRK00668.1"/>
    <property type="match status" value="2"/>
</dbReference>
<dbReference type="SMART" id="SM00562">
    <property type="entry name" value="NDK"/>
    <property type="match status" value="2"/>
</dbReference>
<dbReference type="InterPro" id="IPR001564">
    <property type="entry name" value="Nucleoside_diP_kinase"/>
</dbReference>
<dbReference type="InterPro" id="IPR023005">
    <property type="entry name" value="Nucleoside_diP_kinase_AS"/>
</dbReference>
<feature type="binding site" evidence="8">
    <location>
        <position position="251"/>
    </location>
    <ligand>
        <name>ATP</name>
        <dbReference type="ChEBI" id="CHEBI:30616"/>
    </ligand>
</feature>
<evidence type="ECO:0000256" key="8">
    <source>
        <dbReference type="PROSITE-ProRule" id="PRU00706"/>
    </source>
</evidence>
<sequence>MAAIDERTFIAIKPDGVQRGLVGEIIKRFETKGFKLVAMKLIHASEDLLREHYIDLKDRPFYDGLVQYMHSGPVVAMVWEGLNVIKTGRLMLGETNPFDSKPGTIRGDFCVQVGRNIIHGSDSVESAETEINLWFTPEELVDYRSCAHEAMAGNGERTFIAIKPDGVQRGLVGEIIKRFEQKGFRLVAMKFVHKIIFKVTSALLKASEDLLKQHYIDLKDRPFFPGLVKYMNSGPIVAMVWEGLNVVKTGRVMLGETNPADSKPGTIRGDFCIQVGRNIIHGSDSVESAQKEINLWFKPTELIDFKPCAHDWIYERPNWKRFGKRAPIKFISIIDKARLTLWCWRLELVPSELTPSHRIQVWGLTIHPLIILILPAVEVDPQQPVDDARHRGHAHQARLHQIHSLQFHANMKPMTHDEEIHFTSLPNKEELVPGFLLRDMTWEGSICEHQGPSLQEGTEVQPIPSPSNSPCQLCSHCQGSWKKNWELGEGEGPEAEAQGQGTKSQYQKS</sequence>
<keyword evidence="6" id="KW-0418">Kinase</keyword>
<dbReference type="Proteomes" id="UP000618051">
    <property type="component" value="Unassembled WGS sequence"/>
</dbReference>
<keyword evidence="4" id="KW-0808">Transferase</keyword>
<feature type="domain" description="Nucleoside diphosphate kinase-like" evidence="11">
    <location>
        <begin position="5"/>
        <end position="142"/>
    </location>
</feature>
<dbReference type="AlphaFoldDB" id="A0A835NWV8"/>
<evidence type="ECO:0000313" key="14">
    <source>
        <dbReference type="Proteomes" id="UP000618051"/>
    </source>
</evidence>
<dbReference type="EMBL" id="JADDUC010000038">
    <property type="protein sequence ID" value="KAG0122244.1"/>
    <property type="molecule type" value="Genomic_DNA"/>
</dbReference>
<evidence type="ECO:0000313" key="12">
    <source>
        <dbReference type="EMBL" id="KAG0122244.1"/>
    </source>
</evidence>
<dbReference type="Gene3D" id="3.30.70.141">
    <property type="entry name" value="Nucleoside diphosphate kinase-like domain"/>
    <property type="match status" value="2"/>
</dbReference>
<feature type="region of interest" description="Disordered" evidence="10">
    <location>
        <begin position="448"/>
        <end position="472"/>
    </location>
</feature>
<feature type="binding site" evidence="8">
    <location>
        <position position="223"/>
    </location>
    <ligand>
        <name>ATP</name>
        <dbReference type="ChEBI" id="CHEBI:30616"/>
    </ligand>
</feature>
<evidence type="ECO:0000256" key="9">
    <source>
        <dbReference type="RuleBase" id="RU004011"/>
    </source>
</evidence>
<dbReference type="EMBL" id="JADDUC020000022">
    <property type="protein sequence ID" value="KAI1232414.1"/>
    <property type="molecule type" value="Genomic_DNA"/>
</dbReference>
<evidence type="ECO:0000256" key="7">
    <source>
        <dbReference type="ARBA" id="ARBA00022840"/>
    </source>
</evidence>
<feature type="binding site" evidence="8">
    <location>
        <position position="278"/>
    </location>
    <ligand>
        <name>ATP</name>
        <dbReference type="ChEBI" id="CHEBI:30616"/>
    </ligand>
</feature>
<feature type="binding site" evidence="8">
    <location>
        <position position="268"/>
    </location>
    <ligand>
        <name>ATP</name>
        <dbReference type="ChEBI" id="CHEBI:30616"/>
    </ligand>
</feature>
<dbReference type="HAMAP" id="MF_00451">
    <property type="entry name" value="NDP_kinase"/>
    <property type="match status" value="2"/>
</dbReference>
<evidence type="ECO:0000256" key="2">
    <source>
        <dbReference type="ARBA" id="ARBA00008142"/>
    </source>
</evidence>
<dbReference type="EC" id="2.7.4.6" evidence="3"/>
<feature type="binding site" evidence="8">
    <location>
        <position position="106"/>
    </location>
    <ligand>
        <name>ATP</name>
        <dbReference type="ChEBI" id="CHEBI:30616"/>
    </ligand>
</feature>
<dbReference type="FunFam" id="3.30.70.141:FF:000039">
    <property type="entry name" value="Nucleoside diphosphate kinase B"/>
    <property type="match status" value="2"/>
</dbReference>
<feature type="binding site" evidence="8">
    <location>
        <position position="116"/>
    </location>
    <ligand>
        <name>ATP</name>
        <dbReference type="ChEBI" id="CHEBI:30616"/>
    </ligand>
</feature>
<dbReference type="PRINTS" id="PR01243">
    <property type="entry name" value="NUCDPKINASE"/>
</dbReference>
<dbReference type="GO" id="GO:0006228">
    <property type="term" value="P:UTP biosynthetic process"/>
    <property type="evidence" value="ECO:0007669"/>
    <property type="project" value="InterPro"/>
</dbReference>
<name>A0A835NWV8_9PASS</name>
<dbReference type="InterPro" id="IPR034907">
    <property type="entry name" value="NDK-like_dom"/>
</dbReference>
<dbReference type="OrthoDB" id="2162449at2759"/>
<feature type="binding site" evidence="8">
    <location>
        <position position="13"/>
    </location>
    <ligand>
        <name>ATP</name>
        <dbReference type="ChEBI" id="CHEBI:30616"/>
    </ligand>
</feature>
<organism evidence="12">
    <name type="scientific">Lamprotornis superbus</name>
    <dbReference type="NCBI Taxonomy" id="245042"/>
    <lineage>
        <taxon>Eukaryota</taxon>
        <taxon>Metazoa</taxon>
        <taxon>Chordata</taxon>
        <taxon>Craniata</taxon>
        <taxon>Vertebrata</taxon>
        <taxon>Euteleostomi</taxon>
        <taxon>Archelosauria</taxon>
        <taxon>Archosauria</taxon>
        <taxon>Dinosauria</taxon>
        <taxon>Saurischia</taxon>
        <taxon>Theropoda</taxon>
        <taxon>Coelurosauria</taxon>
        <taxon>Aves</taxon>
        <taxon>Neognathae</taxon>
        <taxon>Neoaves</taxon>
        <taxon>Telluraves</taxon>
        <taxon>Australaves</taxon>
        <taxon>Passeriformes</taxon>
        <taxon>Sturnidae</taxon>
        <taxon>Lamprotornis</taxon>
    </lineage>
</organism>
<dbReference type="PROSITE" id="PS51374">
    <property type="entry name" value="NDPK_LIKE"/>
    <property type="match status" value="2"/>
</dbReference>
<dbReference type="Pfam" id="PF00334">
    <property type="entry name" value="NDK"/>
    <property type="match status" value="2"/>
</dbReference>
<evidence type="ECO:0000256" key="5">
    <source>
        <dbReference type="ARBA" id="ARBA00022741"/>
    </source>
</evidence>
<protein>
    <recommendedName>
        <fullName evidence="3">nucleoside-diphosphate kinase</fullName>
        <ecNumber evidence="3">2.7.4.6</ecNumber>
    </recommendedName>
</protein>
<dbReference type="PANTHER" id="PTHR11349">
    <property type="entry name" value="NUCLEOSIDE DIPHOSPHATE KINASE"/>
    <property type="match status" value="1"/>
</dbReference>
<reference evidence="12" key="1">
    <citation type="submission" date="2020-10" db="EMBL/GenBank/DDBJ databases">
        <title>Feather gene expression reveals the developmental basis of iridescence in African starlings.</title>
        <authorList>
            <person name="Rubenstein D.R."/>
        </authorList>
    </citation>
    <scope>NUCLEOTIDE SEQUENCE</scope>
    <source>
        <strain evidence="12">SS15</strain>
        <tissue evidence="12">Liver</tissue>
    </source>
</reference>
<reference evidence="13" key="3">
    <citation type="submission" date="2022-01" db="EMBL/GenBank/DDBJ databases">
        <authorList>
            <person name="Rubenstein D.R."/>
        </authorList>
    </citation>
    <scope>NUCLEOTIDE SEQUENCE</scope>
    <source>
        <strain evidence="13">SS15</strain>
        <tissue evidence="13">Liver</tissue>
    </source>
</reference>
<dbReference type="GO" id="GO:0004550">
    <property type="term" value="F:nucleoside diphosphate kinase activity"/>
    <property type="evidence" value="ECO:0007669"/>
    <property type="project" value="UniProtKB-EC"/>
</dbReference>
<feature type="binding site" evidence="8">
    <location>
        <position position="163"/>
    </location>
    <ligand>
        <name>ATP</name>
        <dbReference type="ChEBI" id="CHEBI:30616"/>
    </ligand>
</feature>
<proteinExistence type="inferred from homology"/>
<feature type="active site" description="Pros-phosphohistidine intermediate" evidence="8">
    <location>
        <position position="281"/>
    </location>
</feature>
<keyword evidence="5" id="KW-0547">Nucleotide-binding</keyword>
<feature type="region of interest" description="Disordered" evidence="10">
    <location>
        <begin position="484"/>
        <end position="509"/>
    </location>
</feature>
<evidence type="ECO:0000256" key="3">
    <source>
        <dbReference type="ARBA" id="ARBA00012966"/>
    </source>
</evidence>
<evidence type="ECO:0000259" key="11">
    <source>
        <dbReference type="SMART" id="SM00562"/>
    </source>
</evidence>
<comment type="caution">
    <text evidence="12">The sequence shown here is derived from an EMBL/GenBank/DDBJ whole genome shotgun (WGS) entry which is preliminary data.</text>
</comment>
<dbReference type="CDD" id="cd04413">
    <property type="entry name" value="NDPk_I"/>
    <property type="match status" value="2"/>
</dbReference>
<dbReference type="GO" id="GO:0005524">
    <property type="term" value="F:ATP binding"/>
    <property type="evidence" value="ECO:0007669"/>
    <property type="project" value="UniProtKB-KW"/>
</dbReference>
<gene>
    <name evidence="13" type="ORF">IHE44_0006874</name>
    <name evidence="12" type="ORF">IHE44_009499</name>
</gene>
<reference evidence="13 14" key="2">
    <citation type="journal article" date="2021" name="J. Hered.">
        <title>Feather Gene Expression Elucidates the Developmental Basis of Plumage Iridescence in African Starlings.</title>
        <authorList>
            <person name="Rubenstein D.R."/>
            <person name="Corvelo A."/>
            <person name="MacManes M.D."/>
            <person name="Maia R."/>
            <person name="Narzisi G."/>
            <person name="Rousaki A."/>
            <person name="Vandenabeele P."/>
            <person name="Shawkey M.D."/>
            <person name="Solomon J."/>
        </authorList>
    </citation>
    <scope>NUCLEOTIDE SEQUENCE [LARGE SCALE GENOMIC DNA]</scope>
    <source>
        <strain evidence="13">SS15</strain>
    </source>
</reference>
<dbReference type="InterPro" id="IPR036850">
    <property type="entry name" value="NDK-like_dom_sf"/>
</dbReference>
<feature type="binding site" evidence="8">
    <location>
        <position position="257"/>
    </location>
    <ligand>
        <name>ATP</name>
        <dbReference type="ChEBI" id="CHEBI:30616"/>
    </ligand>
</feature>
<dbReference type="SUPFAM" id="SSF54919">
    <property type="entry name" value="Nucleoside diphosphate kinase, NDK"/>
    <property type="match status" value="2"/>
</dbReference>
<dbReference type="PROSITE" id="PS00469">
    <property type="entry name" value="NDPK"/>
    <property type="match status" value="2"/>
</dbReference>
<feature type="domain" description="Nucleoside diphosphate kinase-like" evidence="11">
    <location>
        <begin position="155"/>
        <end position="304"/>
    </location>
</feature>
<dbReference type="GO" id="GO:0006183">
    <property type="term" value="P:GTP biosynthetic process"/>
    <property type="evidence" value="ECO:0007669"/>
    <property type="project" value="InterPro"/>
</dbReference>
<feature type="binding site" evidence="8">
    <location>
        <position position="61"/>
    </location>
    <ligand>
        <name>ATP</name>
        <dbReference type="ChEBI" id="CHEBI:30616"/>
    </ligand>
</feature>
<evidence type="ECO:0000313" key="13">
    <source>
        <dbReference type="EMBL" id="KAI1232414.1"/>
    </source>
</evidence>
<evidence type="ECO:0000256" key="4">
    <source>
        <dbReference type="ARBA" id="ARBA00022679"/>
    </source>
</evidence>
<keyword evidence="14" id="KW-1185">Reference proteome</keyword>
<comment type="cofactor">
    <cofactor evidence="1">
        <name>Mg(2+)</name>
        <dbReference type="ChEBI" id="CHEBI:18420"/>
    </cofactor>
</comment>
<accession>A0A835NWV8</accession>
<keyword evidence="7" id="KW-0067">ATP-binding</keyword>
<evidence type="ECO:0000256" key="1">
    <source>
        <dbReference type="ARBA" id="ARBA00001946"/>
    </source>
</evidence>
<feature type="binding site" evidence="8">
    <location>
        <position position="95"/>
    </location>
    <ligand>
        <name>ATP</name>
        <dbReference type="ChEBI" id="CHEBI:30616"/>
    </ligand>
</feature>
<comment type="similarity">
    <text evidence="2 8 9">Belongs to the NDK family.</text>
</comment>